<feature type="non-terminal residue" evidence="1">
    <location>
        <position position="388"/>
    </location>
</feature>
<dbReference type="EMBL" id="UINC01091816">
    <property type="protein sequence ID" value="SVC44875.1"/>
    <property type="molecule type" value="Genomic_DNA"/>
</dbReference>
<gene>
    <name evidence="1" type="ORF">METZ01_LOCUS297729</name>
</gene>
<evidence type="ECO:0000313" key="1">
    <source>
        <dbReference type="EMBL" id="SVC44875.1"/>
    </source>
</evidence>
<protein>
    <submittedName>
        <fullName evidence="1">Uncharacterized protein</fullName>
    </submittedName>
</protein>
<dbReference type="SUPFAM" id="SSF82171">
    <property type="entry name" value="DPP6 N-terminal domain-like"/>
    <property type="match status" value="1"/>
</dbReference>
<name>A0A382MA05_9ZZZZ</name>
<reference evidence="1" key="1">
    <citation type="submission" date="2018-05" db="EMBL/GenBank/DDBJ databases">
        <authorList>
            <person name="Lanie J.A."/>
            <person name="Ng W.-L."/>
            <person name="Kazmierczak K.M."/>
            <person name="Andrzejewski T.M."/>
            <person name="Davidsen T.M."/>
            <person name="Wayne K.J."/>
            <person name="Tettelin H."/>
            <person name="Glass J.I."/>
            <person name="Rusch D."/>
            <person name="Podicherti R."/>
            <person name="Tsui H.-C.T."/>
            <person name="Winkler M.E."/>
        </authorList>
    </citation>
    <scope>NUCLEOTIDE SEQUENCE</scope>
</reference>
<sequence length="388" mass="40930">GFIQTFTIPTSGSSITKVTTVEHDNYNNYYYSIVQVDADTYIAAYHGYYGGYGAQIRTFTIPVDGSAVTTVYTLKHLSGSSQGYWNSLIALDADTYVLAFMDSGSDGWLKTFTVSADGGTLIQVADLEHDTNGGGHNSLVKVDANTVALAYAGSGDNGYIKTFNIPANGSSITQVYSYKHDGIQGKYNSFVQADSNTYVLAYAGSGNDGYIKTFTIPSTGTSITQVKKEEHDNVRGEYNSLSRISGGSDNYILAYAGPDSEGGSAYDGFIKTFNIPADGSTVTQTYVLEHTDNQAEWNSLVQVDEDTYALAFAGSGDDGYVSTFTVRASDQVAPTISAVTLAADNSTITVTLDEAVFNSDAGSGALEVGDFALSISGGTATLSSATPT</sequence>
<proteinExistence type="predicted"/>
<accession>A0A382MA05</accession>
<dbReference type="AlphaFoldDB" id="A0A382MA05"/>
<organism evidence="1">
    <name type="scientific">marine metagenome</name>
    <dbReference type="NCBI Taxonomy" id="408172"/>
    <lineage>
        <taxon>unclassified sequences</taxon>
        <taxon>metagenomes</taxon>
        <taxon>ecological metagenomes</taxon>
    </lineage>
</organism>
<feature type="non-terminal residue" evidence="1">
    <location>
        <position position="1"/>
    </location>
</feature>